<dbReference type="Proteomes" id="UP001234202">
    <property type="component" value="Unassembled WGS sequence"/>
</dbReference>
<name>A0ACC2XU00_9TREE</name>
<accession>A0ACC2XU00</accession>
<organism evidence="1 2">
    <name type="scientific">Naganishia onofrii</name>
    <dbReference type="NCBI Taxonomy" id="1851511"/>
    <lineage>
        <taxon>Eukaryota</taxon>
        <taxon>Fungi</taxon>
        <taxon>Dikarya</taxon>
        <taxon>Basidiomycota</taxon>
        <taxon>Agaricomycotina</taxon>
        <taxon>Tremellomycetes</taxon>
        <taxon>Filobasidiales</taxon>
        <taxon>Filobasidiaceae</taxon>
        <taxon>Naganishia</taxon>
    </lineage>
</organism>
<keyword evidence="2" id="KW-1185">Reference proteome</keyword>
<dbReference type="EMBL" id="JASBWV010000002">
    <property type="protein sequence ID" value="KAJ9127348.1"/>
    <property type="molecule type" value="Genomic_DNA"/>
</dbReference>
<gene>
    <name evidence="1" type="ORF">QFC24_000755</name>
</gene>
<protein>
    <submittedName>
        <fullName evidence="1">Uncharacterized protein</fullName>
    </submittedName>
</protein>
<proteinExistence type="predicted"/>
<reference evidence="1" key="1">
    <citation type="submission" date="2023-04" db="EMBL/GenBank/DDBJ databases">
        <title>Draft Genome sequencing of Naganishia species isolated from polar environments using Oxford Nanopore Technology.</title>
        <authorList>
            <person name="Leo P."/>
            <person name="Venkateswaran K."/>
        </authorList>
    </citation>
    <scope>NUCLEOTIDE SEQUENCE</scope>
    <source>
        <strain evidence="1">DBVPG 5303</strain>
    </source>
</reference>
<sequence length="241" mass="25944">MSRLPDPPGFAPVLALGAGNGTAGAGGIKGKNKKAIAAAGNGTQLQQREEQEEMVLRRGNDLKMKKAWEVALAPAKNLPMQAFMLYMSGSGIQIFSMGIVWMLLTAPWQACWNVLNTFEPFKQTISTPSSTSTSDITKPAQAKQSQPLLWAPMAAYIACQALVLGLGVYKCKQMGLVPTGTGDWLQFETRGEVSVADSGKPKIDDVLDILILLCRSSPCLLRSAPYQPPEWSAVRLASYGQ</sequence>
<evidence type="ECO:0000313" key="1">
    <source>
        <dbReference type="EMBL" id="KAJ9127348.1"/>
    </source>
</evidence>
<evidence type="ECO:0000313" key="2">
    <source>
        <dbReference type="Proteomes" id="UP001234202"/>
    </source>
</evidence>
<comment type="caution">
    <text evidence="1">The sequence shown here is derived from an EMBL/GenBank/DDBJ whole genome shotgun (WGS) entry which is preliminary data.</text>
</comment>